<keyword evidence="10" id="KW-1185">Reference proteome</keyword>
<feature type="active site" evidence="6">
    <location>
        <position position="39"/>
    </location>
</feature>
<evidence type="ECO:0000256" key="1">
    <source>
        <dbReference type="ARBA" id="ARBA00000677"/>
    </source>
</evidence>
<dbReference type="Proteomes" id="UP000002420">
    <property type="component" value="Chromosome"/>
</dbReference>
<dbReference type="CDD" id="cd06530">
    <property type="entry name" value="S26_SPase_I"/>
    <property type="match status" value="1"/>
</dbReference>
<keyword evidence="5 7" id="KW-0378">Hydrolase</keyword>
<comment type="subcellular location">
    <subcellularLocation>
        <location evidence="7">Membrane</location>
        <topology evidence="7">Single-pass type II membrane protein</topology>
    </subcellularLocation>
</comment>
<dbReference type="PANTHER" id="PTHR43390:SF1">
    <property type="entry name" value="CHLOROPLAST PROCESSING PEPTIDASE"/>
    <property type="match status" value="1"/>
</dbReference>
<dbReference type="PROSITE" id="PS00761">
    <property type="entry name" value="SPASE_I_3"/>
    <property type="match status" value="1"/>
</dbReference>
<evidence type="ECO:0000313" key="9">
    <source>
        <dbReference type="EMBL" id="ACD94730.1"/>
    </source>
</evidence>
<dbReference type="NCBIfam" id="TIGR02227">
    <property type="entry name" value="sigpep_I_bact"/>
    <property type="match status" value="1"/>
</dbReference>
<dbReference type="KEGG" id="glo:Glov_1007"/>
<dbReference type="InterPro" id="IPR019758">
    <property type="entry name" value="Pept_S26A_signal_pept_1_CS"/>
</dbReference>
<feature type="domain" description="Peptidase S26" evidence="8">
    <location>
        <begin position="13"/>
        <end position="171"/>
    </location>
</feature>
<dbReference type="InterPro" id="IPR036286">
    <property type="entry name" value="LexA/Signal_pep-like_sf"/>
</dbReference>
<evidence type="ECO:0000259" key="8">
    <source>
        <dbReference type="Pfam" id="PF10502"/>
    </source>
</evidence>
<evidence type="ECO:0000256" key="6">
    <source>
        <dbReference type="PIRSR" id="PIRSR600223-1"/>
    </source>
</evidence>
<dbReference type="InterPro" id="IPR019533">
    <property type="entry name" value="Peptidase_S26"/>
</dbReference>
<gene>
    <name evidence="9" type="ordered locus">Glov_1007</name>
</gene>
<dbReference type="Gene3D" id="2.10.109.10">
    <property type="entry name" value="Umud Fragment, subunit A"/>
    <property type="match status" value="1"/>
</dbReference>
<keyword evidence="7" id="KW-0645">Protease</keyword>
<dbReference type="AlphaFoldDB" id="B3E606"/>
<evidence type="ECO:0000256" key="2">
    <source>
        <dbReference type="ARBA" id="ARBA00009370"/>
    </source>
</evidence>
<dbReference type="PRINTS" id="PR00727">
    <property type="entry name" value="LEADERPTASE"/>
</dbReference>
<organism evidence="9 10">
    <name type="scientific">Trichlorobacter lovleyi (strain ATCC BAA-1151 / DSM 17278 / SZ)</name>
    <name type="common">Geobacter lovleyi</name>
    <dbReference type="NCBI Taxonomy" id="398767"/>
    <lineage>
        <taxon>Bacteria</taxon>
        <taxon>Pseudomonadati</taxon>
        <taxon>Thermodesulfobacteriota</taxon>
        <taxon>Desulfuromonadia</taxon>
        <taxon>Geobacterales</taxon>
        <taxon>Geobacteraceae</taxon>
        <taxon>Trichlorobacter</taxon>
    </lineage>
</organism>
<dbReference type="PANTHER" id="PTHR43390">
    <property type="entry name" value="SIGNAL PEPTIDASE I"/>
    <property type="match status" value="1"/>
</dbReference>
<protein>
    <recommendedName>
        <fullName evidence="4 7">Signal peptidase I</fullName>
        <ecNumber evidence="3 7">3.4.21.89</ecNumber>
    </recommendedName>
</protein>
<dbReference type="OrthoDB" id="9815782at2"/>
<evidence type="ECO:0000256" key="3">
    <source>
        <dbReference type="ARBA" id="ARBA00013208"/>
    </source>
</evidence>
<dbReference type="HOGENOM" id="CLU_028723_1_3_7"/>
<dbReference type="Pfam" id="PF10502">
    <property type="entry name" value="Peptidase_S26"/>
    <property type="match status" value="1"/>
</dbReference>
<evidence type="ECO:0000256" key="5">
    <source>
        <dbReference type="ARBA" id="ARBA00022801"/>
    </source>
</evidence>
<dbReference type="STRING" id="398767.Glov_1007"/>
<evidence type="ECO:0000256" key="7">
    <source>
        <dbReference type="RuleBase" id="RU362042"/>
    </source>
</evidence>
<feature type="active site" evidence="6">
    <location>
        <position position="81"/>
    </location>
</feature>
<reference evidence="9 10" key="1">
    <citation type="submission" date="2008-05" db="EMBL/GenBank/DDBJ databases">
        <title>Complete sequence of chromosome of Geobacter lovleyi SZ.</title>
        <authorList>
            <consortium name="US DOE Joint Genome Institute"/>
            <person name="Lucas S."/>
            <person name="Copeland A."/>
            <person name="Lapidus A."/>
            <person name="Glavina del Rio T."/>
            <person name="Dalin E."/>
            <person name="Tice H."/>
            <person name="Bruce D."/>
            <person name="Goodwin L."/>
            <person name="Pitluck S."/>
            <person name="Chertkov O."/>
            <person name="Meincke L."/>
            <person name="Brettin T."/>
            <person name="Detter J.C."/>
            <person name="Han C."/>
            <person name="Tapia R."/>
            <person name="Kuske C.R."/>
            <person name="Schmutz J."/>
            <person name="Larimer F."/>
            <person name="Land M."/>
            <person name="Hauser L."/>
            <person name="Kyrpides N."/>
            <person name="Mikhailova N."/>
            <person name="Sung Y."/>
            <person name="Fletcher K.E."/>
            <person name="Ritalahti K.M."/>
            <person name="Loeffler F.E."/>
            <person name="Richardson P."/>
        </authorList>
    </citation>
    <scope>NUCLEOTIDE SEQUENCE [LARGE SCALE GENOMIC DNA]</scope>
    <source>
        <strain evidence="10">ATCC BAA-1151 / DSM 17278 / SZ</strain>
    </source>
</reference>
<dbReference type="GO" id="GO:0016020">
    <property type="term" value="C:membrane"/>
    <property type="evidence" value="ECO:0007669"/>
    <property type="project" value="UniProtKB-SubCell"/>
</dbReference>
<proteinExistence type="inferred from homology"/>
<comment type="similarity">
    <text evidence="2 7">Belongs to the peptidase S26 family.</text>
</comment>
<dbReference type="SUPFAM" id="SSF51306">
    <property type="entry name" value="LexA/Signal peptidase"/>
    <property type="match status" value="1"/>
</dbReference>
<dbReference type="InterPro" id="IPR000223">
    <property type="entry name" value="Pept_S26A_signal_pept_1"/>
</dbReference>
<dbReference type="EC" id="3.4.21.89" evidence="3 7"/>
<dbReference type="GO" id="GO:0009003">
    <property type="term" value="F:signal peptidase activity"/>
    <property type="evidence" value="ECO:0007669"/>
    <property type="project" value="UniProtKB-EC"/>
</dbReference>
<sequence>MINKFILISAILLLGIASVAGALYIRENVVKAYKIPAASMEPTLLVGDHILVDRSKAARPPRRGDLIVFKYPEDPSKDFVKRVVAVAGDTVEIKDKILLINGKAVNEPYVVHKEKEIFPATENPRDNLPLLKIAAASFFVMGDNRDRSYDSRFWGTVSKDKIKGTVKSIYWSWDRTTMSVRWDRIGKAVQ</sequence>
<dbReference type="eggNOG" id="COG0681">
    <property type="taxonomic scope" value="Bacteria"/>
</dbReference>
<dbReference type="RefSeq" id="WP_012469080.1">
    <property type="nucleotide sequence ID" value="NC_010814.1"/>
</dbReference>
<evidence type="ECO:0000256" key="4">
    <source>
        <dbReference type="ARBA" id="ARBA00019232"/>
    </source>
</evidence>
<accession>B3E606</accession>
<evidence type="ECO:0000313" key="10">
    <source>
        <dbReference type="Proteomes" id="UP000002420"/>
    </source>
</evidence>
<dbReference type="GO" id="GO:0004252">
    <property type="term" value="F:serine-type endopeptidase activity"/>
    <property type="evidence" value="ECO:0007669"/>
    <property type="project" value="InterPro"/>
</dbReference>
<comment type="catalytic activity">
    <reaction evidence="1 7">
        <text>Cleavage of hydrophobic, N-terminal signal or leader sequences from secreted and periplasmic proteins.</text>
        <dbReference type="EC" id="3.4.21.89"/>
    </reaction>
</comment>
<dbReference type="GO" id="GO:0006465">
    <property type="term" value="P:signal peptide processing"/>
    <property type="evidence" value="ECO:0007669"/>
    <property type="project" value="InterPro"/>
</dbReference>
<name>B3E606_TRIL1</name>
<dbReference type="EMBL" id="CP001089">
    <property type="protein sequence ID" value="ACD94730.1"/>
    <property type="molecule type" value="Genomic_DNA"/>
</dbReference>